<dbReference type="AlphaFoldDB" id="A0A9P8T5P2"/>
<dbReference type="Gene3D" id="3.30.870.10">
    <property type="entry name" value="Endonuclease Chain A"/>
    <property type="match status" value="2"/>
</dbReference>
<evidence type="ECO:0000313" key="12">
    <source>
        <dbReference type="EMBL" id="KAH3666290.1"/>
    </source>
</evidence>
<evidence type="ECO:0000259" key="11">
    <source>
        <dbReference type="SMART" id="SM00155"/>
    </source>
</evidence>
<protein>
    <recommendedName>
        <fullName evidence="3">CDP-diacylglycerol--glycerol-3-phosphate 1-phosphatidyltransferase</fullName>
        <ecNumber evidence="3">2.7.8.5</ecNumber>
    </recommendedName>
</protein>
<comment type="pathway">
    <text evidence="1">Phospholipid metabolism; phosphatidylglycerol biosynthesis; phosphatidylglycerol from CDP-diacylglycerol: step 1/2.</text>
</comment>
<evidence type="ECO:0000256" key="1">
    <source>
        <dbReference type="ARBA" id="ARBA00005042"/>
    </source>
</evidence>
<keyword evidence="9" id="KW-1208">Phospholipid metabolism</keyword>
<dbReference type="GO" id="GO:0032049">
    <property type="term" value="P:cardiolipin biosynthetic process"/>
    <property type="evidence" value="ECO:0007669"/>
    <property type="project" value="InterPro"/>
</dbReference>
<organism evidence="12 13">
    <name type="scientific">Ogataea philodendri</name>
    <dbReference type="NCBI Taxonomy" id="1378263"/>
    <lineage>
        <taxon>Eukaryota</taxon>
        <taxon>Fungi</taxon>
        <taxon>Dikarya</taxon>
        <taxon>Ascomycota</taxon>
        <taxon>Saccharomycotina</taxon>
        <taxon>Pichiomycetes</taxon>
        <taxon>Pichiales</taxon>
        <taxon>Pichiaceae</taxon>
        <taxon>Ogataea</taxon>
    </lineage>
</organism>
<keyword evidence="13" id="KW-1185">Reference proteome</keyword>
<gene>
    <name evidence="12" type="ORF">OGAPHI_004479</name>
</gene>
<evidence type="ECO:0000256" key="10">
    <source>
        <dbReference type="ARBA" id="ARBA00048586"/>
    </source>
</evidence>
<dbReference type="EMBL" id="JAEUBE010000295">
    <property type="protein sequence ID" value="KAH3666290.1"/>
    <property type="molecule type" value="Genomic_DNA"/>
</dbReference>
<proteinExistence type="inferred from homology"/>
<dbReference type="GO" id="GO:0005739">
    <property type="term" value="C:mitochondrion"/>
    <property type="evidence" value="ECO:0007669"/>
    <property type="project" value="TreeGrafter"/>
</dbReference>
<dbReference type="PANTHER" id="PTHR12586:SF1">
    <property type="entry name" value="CDP-DIACYLGLYCEROL--GLYCEROL-3-PHOSPHATE 3-PHOSPHATIDYLTRANSFERASE, MITOCHONDRIAL"/>
    <property type="match status" value="1"/>
</dbReference>
<sequence length="863" mass="96739">MFWSIHRCLQCVILSTRVENPRVSNFDAFHPTLRATMNQLDTISPRFELAKDQLHILYSPADFYSLLKAKIRSAESRIFLSSLYIGKAQHELVQCLQSSLSQKPDLRVEILMDCLRSTREAPGASPASLLSPLVEQFGKERVNVRLYHTPQLSGLKKMLLPKRINEGWGLQHMKICGFDQEVILTGANLSEDYFTNRQDRYYLFKSGPLSDYYHNIQKAVSSFSYQLLPAQNKQKFLLDWPSTNVTTDPHINARQFIQDSSVLMSSLLKQTSSQANVLSDPEILVYPVSSFKPVMEVDESTERPAILHLLQQLDDPAVNWTFTAGYFNCHPEIKERFIKSHAKGTVITAAPEANSFYKSKGISQYLPDAYLYKAQLFLQQVQRKDTVKLLEWQNGIVNTPNGWSYHAKGLWLSLPNEVEPSITIVGSSNYTRRAYSLDLETNAVVITKNQQVKQEMLKEVENLTSHTTQLTDLSHRQISPGVKLATTILSQMFQHLQNLLGCFPVNTSVCNGATVFQFVFSSFLKRWHVLSSLANITLNHQTTNTSVPVLELSGDLGGNLWLVAVVFVGISVRAVDHDTAFTLLKNTSLGEGSFGLTNTLFVEVGTFLTSTQNHEGVGVSLGTNDGNHTWLGNRKEVVRMCGSTHGIDSNAQRTVGTVLETDWEGQSGRKLSVQLRFGGTGANSTNREQIAKELWRNGVQHFTGNRKLLSQLDEQLSGDSQTLVDVEGSIDIWIVDQSFPTNSGTRLLKVSSHDNVQVSLDLFSEAGQTVTVVQSSSRVVDRTWSNHNQQSVVFATQDIAGIFSAFQNVFLRFGAQWELVLKKIWRSQRVVTSNSPVLQTRSVAHMGVFHEHFAVGSSWRLVC</sequence>
<feature type="domain" description="PLD phosphodiesterase" evidence="11">
    <location>
        <begin position="167"/>
        <end position="193"/>
    </location>
</feature>
<evidence type="ECO:0000313" key="13">
    <source>
        <dbReference type="Proteomes" id="UP000769157"/>
    </source>
</evidence>
<feature type="domain" description="PLD phosphodiesterase" evidence="11">
    <location>
        <begin position="401"/>
        <end position="434"/>
    </location>
</feature>
<keyword evidence="7" id="KW-0443">Lipid metabolism</keyword>
<dbReference type="InterPro" id="IPR001736">
    <property type="entry name" value="PLipase_D/transphosphatidylase"/>
</dbReference>
<dbReference type="CDD" id="cd09137">
    <property type="entry name" value="PLDc_PGS1_euk_2"/>
    <property type="match status" value="1"/>
</dbReference>
<evidence type="ECO:0000256" key="6">
    <source>
        <dbReference type="ARBA" id="ARBA00022737"/>
    </source>
</evidence>
<reference evidence="12" key="2">
    <citation type="submission" date="2021-01" db="EMBL/GenBank/DDBJ databases">
        <authorList>
            <person name="Schikora-Tamarit M.A."/>
        </authorList>
    </citation>
    <scope>NUCLEOTIDE SEQUENCE</scope>
    <source>
        <strain evidence="12">CBS6075</strain>
    </source>
</reference>
<evidence type="ECO:0000256" key="5">
    <source>
        <dbReference type="ARBA" id="ARBA00022679"/>
    </source>
</evidence>
<dbReference type="PANTHER" id="PTHR12586">
    <property type="entry name" value="CDP-DIACYLGLYCEROL--SERINE O-PHOSPHATIDYLTRANSFERASE"/>
    <property type="match status" value="1"/>
</dbReference>
<dbReference type="OrthoDB" id="10250191at2759"/>
<dbReference type="SUPFAM" id="SSF56024">
    <property type="entry name" value="Phospholipase D/nuclease"/>
    <property type="match status" value="2"/>
</dbReference>
<keyword evidence="8" id="KW-0594">Phospholipid biosynthesis</keyword>
<comment type="caution">
    <text evidence="12">The sequence shown here is derived from an EMBL/GenBank/DDBJ whole genome shotgun (WGS) entry which is preliminary data.</text>
</comment>
<evidence type="ECO:0000256" key="2">
    <source>
        <dbReference type="ARBA" id="ARBA00010682"/>
    </source>
</evidence>
<keyword evidence="6" id="KW-0677">Repeat</keyword>
<dbReference type="InterPro" id="IPR016270">
    <property type="entry name" value="PGS1"/>
</dbReference>
<evidence type="ECO:0000256" key="7">
    <source>
        <dbReference type="ARBA" id="ARBA00023098"/>
    </source>
</evidence>
<keyword evidence="4" id="KW-0444">Lipid biosynthesis</keyword>
<dbReference type="Proteomes" id="UP000769157">
    <property type="component" value="Unassembled WGS sequence"/>
</dbReference>
<dbReference type="EC" id="2.7.8.5" evidence="3"/>
<dbReference type="GO" id="GO:0008444">
    <property type="term" value="F:CDP-diacylglycerol-glycerol-3-phosphate 3-phosphatidyltransferase activity"/>
    <property type="evidence" value="ECO:0007669"/>
    <property type="project" value="UniProtKB-EC"/>
</dbReference>
<keyword evidence="5" id="KW-0808">Transferase</keyword>
<dbReference type="SMART" id="SM00155">
    <property type="entry name" value="PLDc"/>
    <property type="match status" value="2"/>
</dbReference>
<evidence type="ECO:0000256" key="9">
    <source>
        <dbReference type="ARBA" id="ARBA00023264"/>
    </source>
</evidence>
<evidence type="ECO:0000256" key="4">
    <source>
        <dbReference type="ARBA" id="ARBA00022516"/>
    </source>
</evidence>
<dbReference type="GeneID" id="70236444"/>
<accession>A0A9P8T5P2</accession>
<dbReference type="CDD" id="cd09135">
    <property type="entry name" value="PLDc_PGS1_euk_1"/>
    <property type="match status" value="1"/>
</dbReference>
<evidence type="ECO:0000256" key="3">
    <source>
        <dbReference type="ARBA" id="ARBA00013170"/>
    </source>
</evidence>
<dbReference type="RefSeq" id="XP_046061494.1">
    <property type="nucleotide sequence ID" value="XM_046205562.1"/>
</dbReference>
<reference evidence="12" key="1">
    <citation type="journal article" date="2021" name="Open Biol.">
        <title>Shared evolutionary footprints suggest mitochondrial oxidative damage underlies multiple complex I losses in fungi.</title>
        <authorList>
            <person name="Schikora-Tamarit M.A."/>
            <person name="Marcet-Houben M."/>
            <person name="Nosek J."/>
            <person name="Gabaldon T."/>
        </authorList>
    </citation>
    <scope>NUCLEOTIDE SEQUENCE</scope>
    <source>
        <strain evidence="12">CBS6075</strain>
    </source>
</reference>
<evidence type="ECO:0000256" key="8">
    <source>
        <dbReference type="ARBA" id="ARBA00023209"/>
    </source>
</evidence>
<comment type="catalytic activity">
    <reaction evidence="10">
        <text>a CDP-1,2-diacyl-sn-glycerol + sn-glycerol 3-phosphate = a 1,2-diacyl-sn-glycero-3-phospho-(1'-sn-glycero-3'-phosphate) + CMP + H(+)</text>
        <dbReference type="Rhea" id="RHEA:12593"/>
        <dbReference type="ChEBI" id="CHEBI:15378"/>
        <dbReference type="ChEBI" id="CHEBI:57597"/>
        <dbReference type="ChEBI" id="CHEBI:58332"/>
        <dbReference type="ChEBI" id="CHEBI:60110"/>
        <dbReference type="ChEBI" id="CHEBI:60377"/>
        <dbReference type="EC" id="2.7.8.5"/>
    </reaction>
</comment>
<comment type="similarity">
    <text evidence="2">Belongs to the CDP-alcohol phosphatidyltransferase class-II family.</text>
</comment>
<name>A0A9P8T5P2_9ASCO</name>